<dbReference type="Proteomes" id="UP000062768">
    <property type="component" value="Chromosome I"/>
</dbReference>
<evidence type="ECO:0000313" key="4">
    <source>
        <dbReference type="Proteomes" id="UP000062768"/>
    </source>
</evidence>
<reference evidence="3" key="2">
    <citation type="submission" date="2020-10" db="EMBL/GenBank/DDBJ databases">
        <title>Dehalococcoides mccartyi of a TCE/Cr reducing biochatode.</title>
        <authorList>
            <person name="Matturro B."/>
        </authorList>
    </citation>
    <scope>NUCLEOTIDE SEQUENCE</scope>
    <source>
        <strain evidence="3">Bin2</strain>
    </source>
</reference>
<evidence type="ECO:0000313" key="2">
    <source>
        <dbReference type="EMBL" id="CEL23898.1"/>
    </source>
</evidence>
<keyword evidence="4" id="KW-1185">Reference proteome</keyword>
<dbReference type="RefSeq" id="WP_060537285.1">
    <property type="nucleotide sequence ID" value="NZ_JADIIL010000024.1"/>
</dbReference>
<dbReference type="EMBL" id="JADIIL010000024">
    <property type="protein sequence ID" value="MBF4475146.1"/>
    <property type="molecule type" value="Genomic_DNA"/>
</dbReference>
<dbReference type="EMBL" id="LN734822">
    <property type="protein sequence ID" value="CEL23898.1"/>
    <property type="molecule type" value="Genomic_DNA"/>
</dbReference>
<dbReference type="Proteomes" id="UP000606900">
    <property type="component" value="Unassembled WGS sequence"/>
</dbReference>
<reference evidence="2" key="1">
    <citation type="submission" date="2014-09" db="EMBL/GenBank/DDBJ databases">
        <authorList>
            <person name="Bishop-Lilly K.A."/>
            <person name="Broomall S.M."/>
            <person name="Chain P.S."/>
            <person name="Chertkov O."/>
            <person name="Coyne S.R."/>
            <person name="Daligault H.E."/>
            <person name="Davenport K.W."/>
            <person name="Erkkila T."/>
            <person name="Frey K.G."/>
            <person name="Gibbons H.S."/>
            <person name="Gu W."/>
            <person name="Jaissle J."/>
            <person name="Johnson S.L."/>
            <person name="Koroleva G.I."/>
            <person name="Ladner J.T."/>
            <person name="Lo C.-C."/>
            <person name="Minogue T.D."/>
            <person name="Munk C."/>
            <person name="Palacios G.F."/>
            <person name="Redden C.L."/>
            <person name="Rosenzweig C.N."/>
            <person name="Scholz M.B."/>
            <person name="Teshima H."/>
            <person name="Xu Y."/>
        </authorList>
    </citation>
    <scope>NUCLEOTIDE SEQUENCE</scope>
    <source>
        <strain evidence="2">Mb9</strain>
    </source>
</reference>
<evidence type="ECO:0000313" key="3">
    <source>
        <dbReference type="EMBL" id="MBF4475146.1"/>
    </source>
</evidence>
<feature type="transmembrane region" description="Helical" evidence="1">
    <location>
        <begin position="286"/>
        <end position="306"/>
    </location>
</feature>
<dbReference type="GeneID" id="26738508"/>
<dbReference type="PATRIC" id="fig|2162.10.peg.254"/>
<organism evidence="2 4">
    <name type="scientific">Methanobacterium formicicum</name>
    <dbReference type="NCBI Taxonomy" id="2162"/>
    <lineage>
        <taxon>Archaea</taxon>
        <taxon>Methanobacteriati</taxon>
        <taxon>Methanobacteriota</taxon>
        <taxon>Methanomada group</taxon>
        <taxon>Methanobacteria</taxon>
        <taxon>Methanobacteriales</taxon>
        <taxon>Methanobacteriaceae</taxon>
        <taxon>Methanobacterium</taxon>
    </lineage>
</organism>
<evidence type="ECO:0000256" key="1">
    <source>
        <dbReference type="SAM" id="Phobius"/>
    </source>
</evidence>
<keyword evidence="1" id="KW-0812">Transmembrane</keyword>
<accession>A0A0S4FLN1</accession>
<name>A0A0S4FLN1_METFO</name>
<gene>
    <name evidence="3" type="ORF">ISP06_06730</name>
    <name evidence="2" type="ORF">MB9_0243</name>
</gene>
<keyword evidence="1" id="KW-0472">Membrane</keyword>
<keyword evidence="1" id="KW-1133">Transmembrane helix</keyword>
<dbReference type="AlphaFoldDB" id="A0A0S4FLN1"/>
<proteinExistence type="predicted"/>
<protein>
    <submittedName>
        <fullName evidence="2">Uncharacterized protein</fullName>
    </submittedName>
</protein>
<sequence>MSINKLFMAVIVLILFAVISSSWAAEWSDTKDQQAWVKEQNSEVLFTYLESTITVTIKNNNDHVEYFKISQKYNQTSPSIYWRVAWTNPSALKMIKYMSDVDADDLGWKIQPGETKTVSFKLVAYPYPSAQLPVYIRRSDSIDNTFWPLLNEPGLTATWFLPNEIEYLNPNLDLVSWKGHFCFWIKNQDTTRPQVSGIVRAPIVPIDSNLTYSNPQVTYIDKELPWANTAAWDVVISPGQSQHYSYTYQWPQTAAGSKISEKTSSAAVPATAAATTNTSVPTSKTGVPFGLFVVGAIILAAGVVYAKFFQ</sequence>